<sequence length="287" mass="32937">MDKAQDELHTGLPELRTDWIGSTTLVEVPLPAKRILEDYAGVPGENIMAHLDQVRAKALETYHYPCIGEYRFLDLQITKSPAYPQILSRLRQGARLLDVGCCIGQELRQLTYDGVESSNLYGIDLFGDFFQVGYDLFRDRDSFRATMLAADLFATNNTDLSRLLGTMDVVWSGNLLHLFLWERQRQALLFMRMMLVDSPTTTIAGRFMGNANPGEHHYGFRGRTDSMYRHDQQSFKTLCQEVFDGTGERWSIDVQAFDWVETLSLRTVGQKDDTWTLEIRFVITRLS</sequence>
<evidence type="ECO:0008006" key="7">
    <source>
        <dbReference type="Google" id="ProtNLM"/>
    </source>
</evidence>
<accession>A0A9W4U586</accession>
<gene>
    <name evidence="5" type="ORF">PDIGIT_LOCUS2293</name>
</gene>
<evidence type="ECO:0000313" key="6">
    <source>
        <dbReference type="Proteomes" id="UP001152607"/>
    </source>
</evidence>
<keyword evidence="2" id="KW-0808">Transferase</keyword>
<protein>
    <recommendedName>
        <fullName evidence="7">Methyltransferase domain-containing protein</fullName>
    </recommendedName>
</protein>
<dbReference type="InterPro" id="IPR051654">
    <property type="entry name" value="Meroterpenoid_MTases"/>
</dbReference>
<dbReference type="SUPFAM" id="SSF53335">
    <property type="entry name" value="S-adenosyl-L-methionine-dependent methyltransferases"/>
    <property type="match status" value="1"/>
</dbReference>
<comment type="caution">
    <text evidence="5">The sequence shown here is derived from an EMBL/GenBank/DDBJ whole genome shotgun (WGS) entry which is preliminary data.</text>
</comment>
<keyword evidence="6" id="KW-1185">Reference proteome</keyword>
<comment type="similarity">
    <text evidence="4">Belongs to the class I-like SAM-binding methyltransferase superfamily.</text>
</comment>
<evidence type="ECO:0000256" key="3">
    <source>
        <dbReference type="ARBA" id="ARBA00022691"/>
    </source>
</evidence>
<dbReference type="PANTHER" id="PTHR35897:SF1">
    <property type="entry name" value="METHYLTRANSFERASE AUSD"/>
    <property type="match status" value="1"/>
</dbReference>
<comment type="pathway">
    <text evidence="1">Secondary metabolite biosynthesis.</text>
</comment>
<organism evidence="5 6">
    <name type="scientific">Periconia digitata</name>
    <dbReference type="NCBI Taxonomy" id="1303443"/>
    <lineage>
        <taxon>Eukaryota</taxon>
        <taxon>Fungi</taxon>
        <taxon>Dikarya</taxon>
        <taxon>Ascomycota</taxon>
        <taxon>Pezizomycotina</taxon>
        <taxon>Dothideomycetes</taxon>
        <taxon>Pleosporomycetidae</taxon>
        <taxon>Pleosporales</taxon>
        <taxon>Massarineae</taxon>
        <taxon>Periconiaceae</taxon>
        <taxon>Periconia</taxon>
    </lineage>
</organism>
<proteinExistence type="inferred from homology"/>
<dbReference type="Proteomes" id="UP001152607">
    <property type="component" value="Unassembled WGS sequence"/>
</dbReference>
<name>A0A9W4U586_9PLEO</name>
<dbReference type="GO" id="GO:0016740">
    <property type="term" value="F:transferase activity"/>
    <property type="evidence" value="ECO:0007669"/>
    <property type="project" value="UniProtKB-KW"/>
</dbReference>
<dbReference type="OrthoDB" id="2094832at2759"/>
<evidence type="ECO:0000256" key="2">
    <source>
        <dbReference type="ARBA" id="ARBA00022679"/>
    </source>
</evidence>
<evidence type="ECO:0000313" key="5">
    <source>
        <dbReference type="EMBL" id="CAI6285781.1"/>
    </source>
</evidence>
<keyword evidence="3" id="KW-0949">S-adenosyl-L-methionine</keyword>
<dbReference type="InterPro" id="IPR029063">
    <property type="entry name" value="SAM-dependent_MTases_sf"/>
</dbReference>
<evidence type="ECO:0000256" key="4">
    <source>
        <dbReference type="ARBA" id="ARBA00038314"/>
    </source>
</evidence>
<dbReference type="AlphaFoldDB" id="A0A9W4U586"/>
<dbReference type="EMBL" id="CAOQHR010000001">
    <property type="protein sequence ID" value="CAI6285781.1"/>
    <property type="molecule type" value="Genomic_DNA"/>
</dbReference>
<reference evidence="5" key="1">
    <citation type="submission" date="2023-01" db="EMBL/GenBank/DDBJ databases">
        <authorList>
            <person name="Van Ghelder C."/>
            <person name="Rancurel C."/>
        </authorList>
    </citation>
    <scope>NUCLEOTIDE SEQUENCE</scope>
    <source>
        <strain evidence="5">CNCM I-4278</strain>
    </source>
</reference>
<evidence type="ECO:0000256" key="1">
    <source>
        <dbReference type="ARBA" id="ARBA00005179"/>
    </source>
</evidence>
<dbReference type="Gene3D" id="3.40.50.150">
    <property type="entry name" value="Vaccinia Virus protein VP39"/>
    <property type="match status" value="1"/>
</dbReference>
<dbReference type="PANTHER" id="PTHR35897">
    <property type="entry name" value="METHYLTRANSFERASE AUSD"/>
    <property type="match status" value="1"/>
</dbReference>